<proteinExistence type="predicted"/>
<dbReference type="Pfam" id="PF12323">
    <property type="entry name" value="HTH_OrfB_IS605"/>
    <property type="match status" value="1"/>
</dbReference>
<keyword evidence="3" id="KW-1185">Reference proteome</keyword>
<organism evidence="2 3">
    <name type="scientific">Nostoc cf. commune SO-36</name>
    <dbReference type="NCBI Taxonomy" id="449208"/>
    <lineage>
        <taxon>Bacteria</taxon>
        <taxon>Bacillati</taxon>
        <taxon>Cyanobacteriota</taxon>
        <taxon>Cyanophyceae</taxon>
        <taxon>Nostocales</taxon>
        <taxon>Nostocaceae</taxon>
        <taxon>Nostoc</taxon>
    </lineage>
</organism>
<protein>
    <recommendedName>
        <fullName evidence="1">Transposase putative helix-turn-helix domain-containing protein</fullName>
    </recommendedName>
</protein>
<dbReference type="Proteomes" id="UP001055453">
    <property type="component" value="Chromosome"/>
</dbReference>
<name>A0ABN6QA70_NOSCO</name>
<evidence type="ECO:0000313" key="2">
    <source>
        <dbReference type="EMBL" id="BDI19445.1"/>
    </source>
</evidence>
<gene>
    <name evidence="2" type="ORF">ANSO36C_52470</name>
</gene>
<feature type="domain" description="Transposase putative helix-turn-helix" evidence="1">
    <location>
        <begin position="1"/>
        <end position="45"/>
    </location>
</feature>
<dbReference type="InterPro" id="IPR021027">
    <property type="entry name" value="Transposase_put_HTH"/>
</dbReference>
<dbReference type="NCBIfam" id="NF040570">
    <property type="entry name" value="guided_TnpB"/>
    <property type="match status" value="1"/>
</dbReference>
<evidence type="ECO:0000313" key="3">
    <source>
        <dbReference type="Proteomes" id="UP001055453"/>
    </source>
</evidence>
<sequence length="248" mass="28849">MRTSYQYRLRPTKTQVIQLDRWLDMLRCQYNYLLADRFRWYEENRCSINSCSILVCHLPELGDSPTYNSQQDSLPQLKKDRLWYKEIHSQVLQNAAKRVELAFDRFLGGDCNGKRSGRPRFKGVNQYKTFTYPKVKSDCIDNGFITLPKFGKVKLVQHRTIPDGFKIKTCSVTKKADGFYVTLSLEDKTVPTVKPDFNPDSITGIDVGLKEFLTTSDSEVVAIPQYCRKAQKRLRVIQKRVSLSQEER</sequence>
<accession>A0ABN6QA70</accession>
<evidence type="ECO:0000259" key="1">
    <source>
        <dbReference type="Pfam" id="PF12323"/>
    </source>
</evidence>
<reference evidence="2" key="1">
    <citation type="submission" date="2022-04" db="EMBL/GenBank/DDBJ databases">
        <title>Complete genome sequence of a cyanobacterium, Nostoc sp. SO-36, isolated in Antarctica.</title>
        <authorList>
            <person name="Kanesaki Y."/>
            <person name="Effendi D."/>
            <person name="Sakamoto T."/>
            <person name="Ohtani S."/>
            <person name="Awai K."/>
        </authorList>
    </citation>
    <scope>NUCLEOTIDE SEQUENCE</scope>
    <source>
        <strain evidence="2">SO-36</strain>
    </source>
</reference>
<dbReference type="EMBL" id="AP025732">
    <property type="protein sequence ID" value="BDI19445.1"/>
    <property type="molecule type" value="Genomic_DNA"/>
</dbReference>